<dbReference type="Proteomes" id="UP000223606">
    <property type="component" value="Chromosome 1"/>
</dbReference>
<dbReference type="OrthoDB" id="5498803at2"/>
<evidence type="ECO:0000313" key="6">
    <source>
        <dbReference type="Proteomes" id="UP000223606"/>
    </source>
</evidence>
<proteinExistence type="predicted"/>
<evidence type="ECO:0000259" key="4">
    <source>
        <dbReference type="Pfam" id="PF20866"/>
    </source>
</evidence>
<evidence type="ECO:0000256" key="2">
    <source>
        <dbReference type="ARBA" id="ARBA00022695"/>
    </source>
</evidence>
<feature type="domain" description="Phosphoribosyl-dephospho-CoA transferase MdcG N-terminal" evidence="4">
    <location>
        <begin position="5"/>
        <end position="94"/>
    </location>
</feature>
<dbReference type="InterPro" id="IPR017557">
    <property type="entry name" value="Holo-ACP_synthase"/>
</dbReference>
<dbReference type="Pfam" id="PF10620">
    <property type="entry name" value="MdcG"/>
    <property type="match status" value="1"/>
</dbReference>
<name>A0A2C9D1B2_9HYPH</name>
<dbReference type="NCBIfam" id="TIGR03135">
    <property type="entry name" value="malonate_mdcG"/>
    <property type="match status" value="1"/>
</dbReference>
<evidence type="ECO:0000256" key="1">
    <source>
        <dbReference type="ARBA" id="ARBA00022679"/>
    </source>
</evidence>
<reference evidence="6" key="1">
    <citation type="submission" date="2017-09" db="EMBL/GenBank/DDBJ databases">
        <title>Genome sequence of Nannocystis excedens DSM 71.</title>
        <authorList>
            <person name="Blom J."/>
        </authorList>
    </citation>
    <scope>NUCLEOTIDE SEQUENCE [LARGE SCALE GENOMIC DNA]</scope>
    <source>
        <strain evidence="6">type strain: E19</strain>
    </source>
</reference>
<gene>
    <name evidence="5" type="ORF">HDIA_0495</name>
</gene>
<evidence type="ECO:0000259" key="3">
    <source>
        <dbReference type="Pfam" id="PF10620"/>
    </source>
</evidence>
<keyword evidence="2" id="KW-0548">Nucleotidyltransferase</keyword>
<dbReference type="InterPro" id="IPR049180">
    <property type="entry name" value="MdcG_C"/>
</dbReference>
<dbReference type="InterPro" id="IPR048903">
    <property type="entry name" value="MdcG_N"/>
</dbReference>
<accession>A0A2C9D1B2</accession>
<dbReference type="EMBL" id="LT960614">
    <property type="protein sequence ID" value="SON54036.1"/>
    <property type="molecule type" value="Genomic_DNA"/>
</dbReference>
<dbReference type="AlphaFoldDB" id="A0A2C9D1B2"/>
<protein>
    <submittedName>
        <fullName evidence="5">Phosphoribosyl-dephospho-CoA transferase</fullName>
    </submittedName>
</protein>
<evidence type="ECO:0000313" key="5">
    <source>
        <dbReference type="EMBL" id="SON54036.1"/>
    </source>
</evidence>
<sequence length="229" mass="24503">MTLARHDLLLVRPECWAGVLARAHRAGWQPGAPALQPQARKLVAGWAEQGWPVIVRRLAACETSPLIAVGLPLPPSLGKQRIALEVAPQEVLDSLAGVHLGREIGSLPPRLAPQLGDVLDLAHACGVAPRIFGALLWQHLTGLEYVHGGSDIDLLWPLGEATDRNRLLGGLTAIDETGPARIDGEILLASGRAVNWRELRDGLVAGAEGTVMVKTLEGVRLECLQTLFN</sequence>
<dbReference type="RefSeq" id="WP_099554037.1">
    <property type="nucleotide sequence ID" value="NZ_LT960614.1"/>
</dbReference>
<feature type="domain" description="Phosphoribosyl-dephospho-CoA transferase MdcG C-terminal" evidence="3">
    <location>
        <begin position="104"/>
        <end position="221"/>
    </location>
</feature>
<keyword evidence="1 5" id="KW-0808">Transferase</keyword>
<dbReference type="GO" id="GO:0016779">
    <property type="term" value="F:nucleotidyltransferase activity"/>
    <property type="evidence" value="ECO:0007669"/>
    <property type="project" value="UniProtKB-KW"/>
</dbReference>
<dbReference type="KEGG" id="hdi:HDIA_0495"/>
<keyword evidence="6" id="KW-1185">Reference proteome</keyword>
<organism evidence="5 6">
    <name type="scientific">Hartmannibacter diazotrophicus</name>
    <dbReference type="NCBI Taxonomy" id="1482074"/>
    <lineage>
        <taxon>Bacteria</taxon>
        <taxon>Pseudomonadati</taxon>
        <taxon>Pseudomonadota</taxon>
        <taxon>Alphaproteobacteria</taxon>
        <taxon>Hyphomicrobiales</taxon>
        <taxon>Pleomorphomonadaceae</taxon>
        <taxon>Hartmannibacter</taxon>
    </lineage>
</organism>
<dbReference type="Pfam" id="PF20866">
    <property type="entry name" value="MdcG_N"/>
    <property type="match status" value="1"/>
</dbReference>